<sequence length="716" mass="80731">MASIKIKQHDIKDCGATCLASIGNHFKVNLPIARIRQFANTDKRGTNVLGIIEGAERMGFTAKGVKGSLDALDKIPLPAIAHILNKEQLHHYVVIYKAEKSKITVMDPGPGKIELYTFEEFQKIWSGVLILFAPNDAFKVKNEKTSPLKRFWSLIQPHKTILLQALTGSILFTILGLAMSVYIQKITDYVLIDGNRNLLNLLSFSMIAIILLQAYIGSKKSIFVMKTGQLIDAKLILGYYKHLLHLPQRFFDTMQIGEITSRINDAVKIRSFINEVAIEMIVNIFIVVFSFALMFTYYWKLALVILLVIPFYAAIYFVLNKFNKKVERNIMENAAELQTQLVESITNVRTVKEFGIEEFSNLKTENKFVKLLFSTYKSGLNGIFASTSTQFLASGFTVVLMWIGSEYVIDRAITPGELFSFYALIGYFTSPVAALISMNKTAQNALIAADRLFEIMDLEREETENKFELQKENLGDIKFENVSFRYGTRLEVFKNFNAVFKKNQTTAIVGESGSGKTTLISLLQNLYPIKDGNIYIGEYATKFIHYQSLRGIIGVIPQQLNLFCGNIIENIALGDSFPNIQRILDLSKQLGIVEFVEKLPNGYETQIGENGAILSGGQKQRIAIARALYKNPEILLMDEATSSLDTSSEMIVKQTIDNFKKEGKTIIIIAHRLSTIASADKILVMHNGEIIESGSHHDLLEKKEKYFDLWKKQSLI</sequence>
<name>A0ABW4HBR3_9FLAO</name>
<dbReference type="InterPro" id="IPR027417">
    <property type="entry name" value="P-loop_NTPase"/>
</dbReference>
<dbReference type="Gene3D" id="1.20.1560.10">
    <property type="entry name" value="ABC transporter type 1, transmembrane domain"/>
    <property type="match status" value="1"/>
</dbReference>
<dbReference type="PANTHER" id="PTHR43394">
    <property type="entry name" value="ATP-DEPENDENT PERMEASE MDL1, MITOCHONDRIAL"/>
    <property type="match status" value="1"/>
</dbReference>
<feature type="transmembrane region" description="Helical" evidence="8">
    <location>
        <begin position="418"/>
        <end position="436"/>
    </location>
</feature>
<evidence type="ECO:0000256" key="3">
    <source>
        <dbReference type="ARBA" id="ARBA00022741"/>
    </source>
</evidence>
<keyword evidence="6 8" id="KW-1133">Transmembrane helix</keyword>
<dbReference type="Gene3D" id="3.90.70.10">
    <property type="entry name" value="Cysteine proteinases"/>
    <property type="match status" value="1"/>
</dbReference>
<dbReference type="PROSITE" id="PS50893">
    <property type="entry name" value="ABC_TRANSPORTER_2"/>
    <property type="match status" value="1"/>
</dbReference>
<dbReference type="RefSeq" id="WP_379814261.1">
    <property type="nucleotide sequence ID" value="NZ_JBHUDZ010000009.1"/>
</dbReference>
<accession>A0ABW4HBR3</accession>
<feature type="transmembrane region" description="Helical" evidence="8">
    <location>
        <begin position="301"/>
        <end position="319"/>
    </location>
</feature>
<feature type="domain" description="ABC transmembrane type-1" evidence="10">
    <location>
        <begin position="165"/>
        <end position="444"/>
    </location>
</feature>
<evidence type="ECO:0000256" key="2">
    <source>
        <dbReference type="ARBA" id="ARBA00022692"/>
    </source>
</evidence>
<dbReference type="PROSITE" id="PS00211">
    <property type="entry name" value="ABC_TRANSPORTER_1"/>
    <property type="match status" value="1"/>
</dbReference>
<reference evidence="13" key="1">
    <citation type="journal article" date="2019" name="Int. J. Syst. Evol. Microbiol.">
        <title>The Global Catalogue of Microorganisms (GCM) 10K type strain sequencing project: providing services to taxonomists for standard genome sequencing and annotation.</title>
        <authorList>
            <consortium name="The Broad Institute Genomics Platform"/>
            <consortium name="The Broad Institute Genome Sequencing Center for Infectious Disease"/>
            <person name="Wu L."/>
            <person name="Ma J."/>
        </authorList>
    </citation>
    <scope>NUCLEOTIDE SEQUENCE [LARGE SCALE GENOMIC DNA]</scope>
    <source>
        <strain evidence="13">CCUG 70865</strain>
    </source>
</reference>
<keyword evidence="7 8" id="KW-0472">Membrane</keyword>
<comment type="caution">
    <text evidence="12">The sequence shown here is derived from an EMBL/GenBank/DDBJ whole genome shotgun (WGS) entry which is preliminary data.</text>
</comment>
<evidence type="ECO:0000256" key="6">
    <source>
        <dbReference type="ARBA" id="ARBA00022989"/>
    </source>
</evidence>
<comment type="subcellular location">
    <subcellularLocation>
        <location evidence="1">Cell membrane</location>
        <topology evidence="1">Multi-pass membrane protein</topology>
    </subcellularLocation>
</comment>
<dbReference type="InterPro" id="IPR005074">
    <property type="entry name" value="Peptidase_C39"/>
</dbReference>
<keyword evidence="4" id="KW-0378">Hydrolase</keyword>
<feature type="transmembrane region" description="Helical" evidence="8">
    <location>
        <begin position="198"/>
        <end position="216"/>
    </location>
</feature>
<keyword evidence="5" id="KW-0067">ATP-binding</keyword>
<dbReference type="SUPFAM" id="SSF90123">
    <property type="entry name" value="ABC transporter transmembrane region"/>
    <property type="match status" value="1"/>
</dbReference>
<feature type="domain" description="ABC transporter" evidence="9">
    <location>
        <begin position="477"/>
        <end position="712"/>
    </location>
</feature>
<keyword evidence="13" id="KW-1185">Reference proteome</keyword>
<keyword evidence="3" id="KW-0547">Nucleotide-binding</keyword>
<evidence type="ECO:0000259" key="9">
    <source>
        <dbReference type="PROSITE" id="PS50893"/>
    </source>
</evidence>
<dbReference type="Pfam" id="PF00005">
    <property type="entry name" value="ABC_tran"/>
    <property type="match status" value="1"/>
</dbReference>
<dbReference type="Gene3D" id="3.40.50.300">
    <property type="entry name" value="P-loop containing nucleotide triphosphate hydrolases"/>
    <property type="match status" value="1"/>
</dbReference>
<dbReference type="PANTHER" id="PTHR43394:SF1">
    <property type="entry name" value="ATP-BINDING CASSETTE SUB-FAMILY B MEMBER 10, MITOCHONDRIAL"/>
    <property type="match status" value="1"/>
</dbReference>
<dbReference type="SMART" id="SM00382">
    <property type="entry name" value="AAA"/>
    <property type="match status" value="1"/>
</dbReference>
<evidence type="ECO:0000313" key="12">
    <source>
        <dbReference type="EMBL" id="MFD1602934.1"/>
    </source>
</evidence>
<dbReference type="CDD" id="cd02418">
    <property type="entry name" value="Peptidase_C39B"/>
    <property type="match status" value="1"/>
</dbReference>
<dbReference type="Pfam" id="PF03412">
    <property type="entry name" value="Peptidase_C39"/>
    <property type="match status" value="1"/>
</dbReference>
<dbReference type="InterPro" id="IPR011527">
    <property type="entry name" value="ABC1_TM_dom"/>
</dbReference>
<feature type="transmembrane region" description="Helical" evidence="8">
    <location>
        <begin position="380"/>
        <end position="403"/>
    </location>
</feature>
<dbReference type="InterPro" id="IPR036640">
    <property type="entry name" value="ABC1_TM_sf"/>
</dbReference>
<evidence type="ECO:0000256" key="1">
    <source>
        <dbReference type="ARBA" id="ARBA00004651"/>
    </source>
</evidence>
<dbReference type="EMBL" id="JBHUDZ010000009">
    <property type="protein sequence ID" value="MFD1602934.1"/>
    <property type="molecule type" value="Genomic_DNA"/>
</dbReference>
<dbReference type="InterPro" id="IPR017871">
    <property type="entry name" value="ABC_transporter-like_CS"/>
</dbReference>
<evidence type="ECO:0000256" key="4">
    <source>
        <dbReference type="ARBA" id="ARBA00022801"/>
    </source>
</evidence>
<dbReference type="PROSITE" id="PS50990">
    <property type="entry name" value="PEPTIDASE_C39"/>
    <property type="match status" value="1"/>
</dbReference>
<dbReference type="SUPFAM" id="SSF52540">
    <property type="entry name" value="P-loop containing nucleoside triphosphate hydrolases"/>
    <property type="match status" value="1"/>
</dbReference>
<evidence type="ECO:0000259" key="11">
    <source>
        <dbReference type="PROSITE" id="PS50990"/>
    </source>
</evidence>
<proteinExistence type="predicted"/>
<evidence type="ECO:0000259" key="10">
    <source>
        <dbReference type="PROSITE" id="PS50929"/>
    </source>
</evidence>
<evidence type="ECO:0000256" key="8">
    <source>
        <dbReference type="SAM" id="Phobius"/>
    </source>
</evidence>
<feature type="transmembrane region" description="Helical" evidence="8">
    <location>
        <begin position="276"/>
        <end position="295"/>
    </location>
</feature>
<dbReference type="InterPro" id="IPR003593">
    <property type="entry name" value="AAA+_ATPase"/>
</dbReference>
<organism evidence="12 13">
    <name type="scientific">Flavobacterium artemisiae</name>
    <dbReference type="NCBI Taxonomy" id="2126556"/>
    <lineage>
        <taxon>Bacteria</taxon>
        <taxon>Pseudomonadati</taxon>
        <taxon>Bacteroidota</taxon>
        <taxon>Flavobacteriia</taxon>
        <taxon>Flavobacteriales</taxon>
        <taxon>Flavobacteriaceae</taxon>
        <taxon>Flavobacterium</taxon>
    </lineage>
</organism>
<feature type="transmembrane region" description="Helical" evidence="8">
    <location>
        <begin position="161"/>
        <end position="183"/>
    </location>
</feature>
<keyword evidence="2 8" id="KW-0812">Transmembrane</keyword>
<protein>
    <submittedName>
        <fullName evidence="12">Peptidase domain-containing ABC transporter</fullName>
    </submittedName>
</protein>
<dbReference type="InterPro" id="IPR003439">
    <property type="entry name" value="ABC_transporter-like_ATP-bd"/>
</dbReference>
<gene>
    <name evidence="12" type="ORF">ACFSC2_09320</name>
</gene>
<dbReference type="Pfam" id="PF00664">
    <property type="entry name" value="ABC_membrane"/>
    <property type="match status" value="1"/>
</dbReference>
<evidence type="ECO:0000313" key="13">
    <source>
        <dbReference type="Proteomes" id="UP001597138"/>
    </source>
</evidence>
<dbReference type="Proteomes" id="UP001597138">
    <property type="component" value="Unassembled WGS sequence"/>
</dbReference>
<dbReference type="CDD" id="cd18570">
    <property type="entry name" value="ABC_6TM_PCAT1_LagD_like"/>
    <property type="match status" value="1"/>
</dbReference>
<dbReference type="InterPro" id="IPR039421">
    <property type="entry name" value="Type_1_exporter"/>
</dbReference>
<evidence type="ECO:0000256" key="7">
    <source>
        <dbReference type="ARBA" id="ARBA00023136"/>
    </source>
</evidence>
<evidence type="ECO:0000256" key="5">
    <source>
        <dbReference type="ARBA" id="ARBA00022840"/>
    </source>
</evidence>
<feature type="domain" description="Peptidase C39" evidence="11">
    <location>
        <begin position="8"/>
        <end position="132"/>
    </location>
</feature>
<dbReference type="PROSITE" id="PS50929">
    <property type="entry name" value="ABC_TM1F"/>
    <property type="match status" value="1"/>
</dbReference>